<name>A0A345SXZ4_9ACTN</name>
<gene>
    <name evidence="1" type="ORF">C7M71_015330</name>
</gene>
<dbReference type="InterPro" id="IPR024997">
    <property type="entry name" value="DUF3892"/>
</dbReference>
<evidence type="ECO:0000313" key="2">
    <source>
        <dbReference type="Proteomes" id="UP000249340"/>
    </source>
</evidence>
<protein>
    <submittedName>
        <fullName evidence="1">DUF3892 domain-containing protein</fullName>
    </submittedName>
</protein>
<proteinExistence type="predicted"/>
<reference evidence="2" key="1">
    <citation type="submission" date="2018-07" db="EMBL/GenBank/DDBJ databases">
        <title>Streptacidiphilus bronchialis DSM 106435 chromosome.</title>
        <authorList>
            <person name="Batra D."/>
            <person name="Gulvik C.A."/>
        </authorList>
    </citation>
    <scope>NUCLEOTIDE SEQUENCE [LARGE SCALE GENOMIC DNA]</scope>
    <source>
        <strain evidence="2">DSM 106435</strain>
    </source>
</reference>
<dbReference type="EMBL" id="CP031264">
    <property type="protein sequence ID" value="AXI78599.1"/>
    <property type="molecule type" value="Genomic_DNA"/>
</dbReference>
<dbReference type="Pfam" id="PF13031">
    <property type="entry name" value="DUF3892"/>
    <property type="match status" value="1"/>
</dbReference>
<dbReference type="KEGG" id="stri:C7M71_015330"/>
<dbReference type="AlphaFoldDB" id="A0A345SXZ4"/>
<organism evidence="1 2">
    <name type="scientific">Peterkaempfera bronchialis</name>
    <dbReference type="NCBI Taxonomy" id="2126346"/>
    <lineage>
        <taxon>Bacteria</taxon>
        <taxon>Bacillati</taxon>
        <taxon>Actinomycetota</taxon>
        <taxon>Actinomycetes</taxon>
        <taxon>Kitasatosporales</taxon>
        <taxon>Streptomycetaceae</taxon>
        <taxon>Peterkaempfera</taxon>
    </lineage>
</organism>
<dbReference type="Proteomes" id="UP000249340">
    <property type="component" value="Chromosome"/>
</dbReference>
<accession>A0A345SXZ4</accession>
<dbReference type="OrthoDB" id="826539at2"/>
<sequence length="93" mass="10564">MEIQFTARRMSGDEEHEHIALLWWKNPADGSTGFSERAVLVKWIEDKVGTAYTDDGRGNRAQVFVRTSAHGVKFLQTYADGVWTNNLLALPKR</sequence>
<dbReference type="RefSeq" id="WP_111491415.1">
    <property type="nucleotide sequence ID" value="NZ_CP031264.1"/>
</dbReference>
<keyword evidence="2" id="KW-1185">Reference proteome</keyword>
<evidence type="ECO:0000313" key="1">
    <source>
        <dbReference type="EMBL" id="AXI78599.1"/>
    </source>
</evidence>